<evidence type="ECO:0000256" key="6">
    <source>
        <dbReference type="RuleBase" id="RU003513"/>
    </source>
</evidence>
<keyword evidence="9" id="KW-1185">Reference proteome</keyword>
<dbReference type="Gene3D" id="3.40.50.2000">
    <property type="entry name" value="Glycogen Phosphorylase B"/>
    <property type="match status" value="2"/>
</dbReference>
<proteinExistence type="inferred from homology"/>
<dbReference type="FunFam" id="3.40.50.2000:FF:000043">
    <property type="entry name" value="UDP-N-acetylglucosamine 2-epimerase"/>
    <property type="match status" value="1"/>
</dbReference>
<dbReference type="EC" id="5.1.3.14" evidence="4"/>
<protein>
    <recommendedName>
        <fullName evidence="5">UDP-N-acetylglucosamine 2-epimerase</fullName>
        <ecNumber evidence="4">5.1.3.14</ecNumber>
    </recommendedName>
</protein>
<evidence type="ECO:0000256" key="1">
    <source>
        <dbReference type="ARBA" id="ARBA00023235"/>
    </source>
</evidence>
<evidence type="ECO:0000313" key="8">
    <source>
        <dbReference type="EMBL" id="MCP1675818.1"/>
    </source>
</evidence>
<accession>A0AAE3G668</accession>
<reference evidence="8" key="1">
    <citation type="submission" date="2022-03" db="EMBL/GenBank/DDBJ databases">
        <title>Genomic Encyclopedia of Type Strains, Phase III (KMG-III): the genomes of soil and plant-associated and newly described type strains.</title>
        <authorList>
            <person name="Whitman W."/>
        </authorList>
    </citation>
    <scope>NUCLEOTIDE SEQUENCE</scope>
    <source>
        <strain evidence="8">ANL 6-2</strain>
    </source>
</reference>
<dbReference type="NCBIfam" id="TIGR00236">
    <property type="entry name" value="wecB"/>
    <property type="match status" value="1"/>
</dbReference>
<sequence>MLRRRVLTVFGTRPEAIKMAPVLASLGREPAVTSLLCVTGQHRDMLDQVLQLFDLQPNFDLDIMQPGQDLTDITSRVLIGLREIIRESSPDLVLIHGDTTTTMATALAAYYEQIPVGHVEAGLRTGDIYAPWPEEINRRVAGAIASLHFAPTVGARDNLLRENVVADTIHVTGNTVIDALLSVVARLRGDASITASLEQDFSYLDPQRRLLLVTGHRRESFGGGFERICLALARLAERDDVEIVYPLHRNPNVAGTVEHSLGHLPNVHLIPPLDYLPFVYLMDRSSLILTDSGGVQEEAPSLGKPVLVLRETTERPEAVEAGTVRLVGTDSEAIVAATSLLLDDEAAYQAMSRAHNPYGDGRAAQRISEVIAHG</sequence>
<evidence type="ECO:0000313" key="9">
    <source>
        <dbReference type="Proteomes" id="UP001205843"/>
    </source>
</evidence>
<dbReference type="InterPro" id="IPR029767">
    <property type="entry name" value="WecB-like"/>
</dbReference>
<dbReference type="SUPFAM" id="SSF53756">
    <property type="entry name" value="UDP-Glycosyltransferase/glycogen phosphorylase"/>
    <property type="match status" value="1"/>
</dbReference>
<dbReference type="InterPro" id="IPR003331">
    <property type="entry name" value="UDP_GlcNAc_Epimerase_2_dom"/>
</dbReference>
<comment type="catalytic activity">
    <reaction evidence="2">
        <text>UDP-N-acetyl-alpha-D-glucosamine = UDP-N-acetyl-alpha-D-mannosamine</text>
        <dbReference type="Rhea" id="RHEA:17213"/>
        <dbReference type="ChEBI" id="CHEBI:57705"/>
        <dbReference type="ChEBI" id="CHEBI:68623"/>
        <dbReference type="EC" id="5.1.3.14"/>
    </reaction>
</comment>
<dbReference type="PANTHER" id="PTHR43174">
    <property type="entry name" value="UDP-N-ACETYLGLUCOSAMINE 2-EPIMERASE"/>
    <property type="match status" value="1"/>
</dbReference>
<organism evidence="8 9">
    <name type="scientific">Natronocella acetinitrilica</name>
    <dbReference type="NCBI Taxonomy" id="414046"/>
    <lineage>
        <taxon>Bacteria</taxon>
        <taxon>Pseudomonadati</taxon>
        <taxon>Pseudomonadota</taxon>
        <taxon>Gammaproteobacteria</taxon>
        <taxon>Chromatiales</taxon>
        <taxon>Ectothiorhodospiraceae</taxon>
        <taxon>Natronocella</taxon>
    </lineage>
</organism>
<comment type="similarity">
    <text evidence="3 6">Belongs to the UDP-N-acetylglucosamine 2-epimerase family.</text>
</comment>
<evidence type="ECO:0000256" key="4">
    <source>
        <dbReference type="ARBA" id="ARBA00038858"/>
    </source>
</evidence>
<evidence type="ECO:0000256" key="2">
    <source>
        <dbReference type="ARBA" id="ARBA00036080"/>
    </source>
</evidence>
<evidence type="ECO:0000256" key="5">
    <source>
        <dbReference type="ARBA" id="ARBA00074883"/>
    </source>
</evidence>
<feature type="domain" description="UDP-N-acetylglucosamine 2-epimerase" evidence="7">
    <location>
        <begin position="26"/>
        <end position="371"/>
    </location>
</feature>
<keyword evidence="1 6" id="KW-0413">Isomerase</keyword>
<dbReference type="GO" id="GO:0008761">
    <property type="term" value="F:UDP-N-acetylglucosamine 2-epimerase activity"/>
    <property type="evidence" value="ECO:0007669"/>
    <property type="project" value="UniProtKB-EC"/>
</dbReference>
<dbReference type="Pfam" id="PF02350">
    <property type="entry name" value="Epimerase_2"/>
    <property type="match status" value="1"/>
</dbReference>
<dbReference type="EMBL" id="JALJXV010000007">
    <property type="protein sequence ID" value="MCP1675818.1"/>
    <property type="molecule type" value="Genomic_DNA"/>
</dbReference>
<dbReference type="CDD" id="cd03786">
    <property type="entry name" value="GTB_UDP-GlcNAc_2-Epimerase"/>
    <property type="match status" value="1"/>
</dbReference>
<comment type="caution">
    <text evidence="8">The sequence shown here is derived from an EMBL/GenBank/DDBJ whole genome shotgun (WGS) entry which is preliminary data.</text>
</comment>
<evidence type="ECO:0000256" key="3">
    <source>
        <dbReference type="ARBA" id="ARBA00038209"/>
    </source>
</evidence>
<dbReference type="Proteomes" id="UP001205843">
    <property type="component" value="Unassembled WGS sequence"/>
</dbReference>
<gene>
    <name evidence="8" type="ORF">J2T57_002973</name>
</gene>
<name>A0AAE3G668_9GAMM</name>
<evidence type="ECO:0000259" key="7">
    <source>
        <dbReference type="Pfam" id="PF02350"/>
    </source>
</evidence>
<dbReference type="RefSeq" id="WP_253479681.1">
    <property type="nucleotide sequence ID" value="NZ_JALJXV010000007.1"/>
</dbReference>
<dbReference type="AlphaFoldDB" id="A0AAE3G668"/>
<dbReference type="PANTHER" id="PTHR43174:SF2">
    <property type="entry name" value="UDP-N-ACETYLGLUCOSAMINE 2-EPIMERASE"/>
    <property type="match status" value="1"/>
</dbReference>